<dbReference type="AlphaFoldDB" id="A0AAD7BF03"/>
<gene>
    <name evidence="3" type="ORF">FB45DRAFT_839815</name>
</gene>
<keyword evidence="1" id="KW-0732">Signal</keyword>
<evidence type="ECO:0000313" key="4">
    <source>
        <dbReference type="Proteomes" id="UP001221142"/>
    </source>
</evidence>
<dbReference type="Gene3D" id="3.50.50.100">
    <property type="match status" value="1"/>
</dbReference>
<protein>
    <submittedName>
        <fullName evidence="3">Oxidoreductase</fullName>
    </submittedName>
</protein>
<dbReference type="PANTHER" id="PTHR43735:SF5">
    <property type="entry name" value="FAD_NAD(P)-BINDING DOMAIN-CONTAINING PROTEIN"/>
    <property type="match status" value="1"/>
</dbReference>
<evidence type="ECO:0000259" key="2">
    <source>
        <dbReference type="Pfam" id="PF07992"/>
    </source>
</evidence>
<sequence>MAFDRLKILGIALRHLFPLAAQLLFRKLKGAIHPWTYKALPTAKNVVVVGGNFAGLCLTQRLCQSLPTGYRVIMVEKNSHFNFSWVFPRFSVITGYEDRAFIPYDGLEAGAAKGILRRVQAEVTDLTPTHVLLSSGEVIEYAYLVIATGTSATMPAKVLATDAGEGCAEFRGVQESIRDAQRIAVIGGGAVGVELASDIKSFFPDKNISLYHSRAQLLPTFGHRLHDHVAKALEALGIRVVYQQRPEILPGGKTLRTSRGEEEYDLILPCTGQRPNSSLLKNLAPDAISETTNHILVKPTLQIQDSAFENIFAFGDVVETGGPKMSRAAQFQAEVVLANILRMIDGKQSTVVYKPLPYIEGAIKLTLGKSAYAVYAQDNEKDVLDFGNGGDEDLGVLRAWRMLGARYIK</sequence>
<dbReference type="InterPro" id="IPR036188">
    <property type="entry name" value="FAD/NAD-bd_sf"/>
</dbReference>
<dbReference type="InterPro" id="IPR023753">
    <property type="entry name" value="FAD/NAD-binding_dom"/>
</dbReference>
<dbReference type="PRINTS" id="PR00368">
    <property type="entry name" value="FADPNR"/>
</dbReference>
<dbReference type="GO" id="GO:0050660">
    <property type="term" value="F:flavin adenine dinucleotide binding"/>
    <property type="evidence" value="ECO:0007669"/>
    <property type="project" value="TreeGrafter"/>
</dbReference>
<organism evidence="3 4">
    <name type="scientific">Roridomyces roridus</name>
    <dbReference type="NCBI Taxonomy" id="1738132"/>
    <lineage>
        <taxon>Eukaryota</taxon>
        <taxon>Fungi</taxon>
        <taxon>Dikarya</taxon>
        <taxon>Basidiomycota</taxon>
        <taxon>Agaricomycotina</taxon>
        <taxon>Agaricomycetes</taxon>
        <taxon>Agaricomycetidae</taxon>
        <taxon>Agaricales</taxon>
        <taxon>Marasmiineae</taxon>
        <taxon>Mycenaceae</taxon>
        <taxon>Roridomyces</taxon>
    </lineage>
</organism>
<reference evidence="3" key="1">
    <citation type="submission" date="2023-03" db="EMBL/GenBank/DDBJ databases">
        <title>Massive genome expansion in bonnet fungi (Mycena s.s.) driven by repeated elements and novel gene families across ecological guilds.</title>
        <authorList>
            <consortium name="Lawrence Berkeley National Laboratory"/>
            <person name="Harder C.B."/>
            <person name="Miyauchi S."/>
            <person name="Viragh M."/>
            <person name="Kuo A."/>
            <person name="Thoen E."/>
            <person name="Andreopoulos B."/>
            <person name="Lu D."/>
            <person name="Skrede I."/>
            <person name="Drula E."/>
            <person name="Henrissat B."/>
            <person name="Morin E."/>
            <person name="Kohler A."/>
            <person name="Barry K."/>
            <person name="LaButti K."/>
            <person name="Morin E."/>
            <person name="Salamov A."/>
            <person name="Lipzen A."/>
            <person name="Mereny Z."/>
            <person name="Hegedus B."/>
            <person name="Baldrian P."/>
            <person name="Stursova M."/>
            <person name="Weitz H."/>
            <person name="Taylor A."/>
            <person name="Grigoriev I.V."/>
            <person name="Nagy L.G."/>
            <person name="Martin F."/>
            <person name="Kauserud H."/>
        </authorList>
    </citation>
    <scope>NUCLEOTIDE SEQUENCE</scope>
    <source>
        <strain evidence="3">9284</strain>
    </source>
</reference>
<dbReference type="GO" id="GO:0004174">
    <property type="term" value="F:electron-transferring-flavoprotein dehydrogenase activity"/>
    <property type="evidence" value="ECO:0007669"/>
    <property type="project" value="TreeGrafter"/>
</dbReference>
<dbReference type="Proteomes" id="UP001221142">
    <property type="component" value="Unassembled WGS sequence"/>
</dbReference>
<dbReference type="PANTHER" id="PTHR43735">
    <property type="entry name" value="APOPTOSIS-INDUCING FACTOR 1"/>
    <property type="match status" value="1"/>
</dbReference>
<dbReference type="SUPFAM" id="SSF51905">
    <property type="entry name" value="FAD/NAD(P)-binding domain"/>
    <property type="match status" value="1"/>
</dbReference>
<feature type="signal peptide" evidence="1">
    <location>
        <begin position="1"/>
        <end position="22"/>
    </location>
</feature>
<dbReference type="GO" id="GO:0005737">
    <property type="term" value="C:cytoplasm"/>
    <property type="evidence" value="ECO:0007669"/>
    <property type="project" value="TreeGrafter"/>
</dbReference>
<dbReference type="EMBL" id="JARKIF010000018">
    <property type="protein sequence ID" value="KAJ7619385.1"/>
    <property type="molecule type" value="Genomic_DNA"/>
</dbReference>
<keyword evidence="4" id="KW-1185">Reference proteome</keyword>
<proteinExistence type="predicted"/>
<evidence type="ECO:0000256" key="1">
    <source>
        <dbReference type="SAM" id="SignalP"/>
    </source>
</evidence>
<name>A0AAD7BF03_9AGAR</name>
<feature type="chain" id="PRO_5042004608" evidence="1">
    <location>
        <begin position="23"/>
        <end position="409"/>
    </location>
</feature>
<feature type="domain" description="FAD/NAD(P)-binding" evidence="2">
    <location>
        <begin position="45"/>
        <end position="333"/>
    </location>
</feature>
<dbReference type="Pfam" id="PF07992">
    <property type="entry name" value="Pyr_redox_2"/>
    <property type="match status" value="1"/>
</dbReference>
<accession>A0AAD7BF03</accession>
<evidence type="ECO:0000313" key="3">
    <source>
        <dbReference type="EMBL" id="KAJ7619385.1"/>
    </source>
</evidence>
<comment type="caution">
    <text evidence="3">The sequence shown here is derived from an EMBL/GenBank/DDBJ whole genome shotgun (WGS) entry which is preliminary data.</text>
</comment>